<evidence type="ECO:0000256" key="1">
    <source>
        <dbReference type="ARBA" id="ARBA00007553"/>
    </source>
</evidence>
<keyword evidence="3 7" id="KW-0732">Signal</keyword>
<name>A0A8B8HLC4_VANTA</name>
<evidence type="ECO:0000256" key="4">
    <source>
        <dbReference type="ARBA" id="ARBA00022859"/>
    </source>
</evidence>
<comment type="similarity">
    <text evidence="1 6">Belongs to the N-acetylmuramoyl-L-alanine amidase 2 family.</text>
</comment>
<dbReference type="PANTHER" id="PTHR11022:SF74">
    <property type="entry name" value="PEPTIDOGLYCAN-RECOGNITION PROTEIN SA"/>
    <property type="match status" value="1"/>
</dbReference>
<protein>
    <recommendedName>
        <fullName evidence="6">Peptidoglycan-recognition protein</fullName>
    </recommendedName>
</protein>
<dbReference type="GO" id="GO:0009253">
    <property type="term" value="P:peptidoglycan catabolic process"/>
    <property type="evidence" value="ECO:0007669"/>
    <property type="project" value="InterPro"/>
</dbReference>
<organism evidence="10 11">
    <name type="scientific">Vanessa tameamea</name>
    <name type="common">Kamehameha butterfly</name>
    <dbReference type="NCBI Taxonomy" id="334116"/>
    <lineage>
        <taxon>Eukaryota</taxon>
        <taxon>Metazoa</taxon>
        <taxon>Ecdysozoa</taxon>
        <taxon>Arthropoda</taxon>
        <taxon>Hexapoda</taxon>
        <taxon>Insecta</taxon>
        <taxon>Pterygota</taxon>
        <taxon>Neoptera</taxon>
        <taxon>Endopterygota</taxon>
        <taxon>Lepidoptera</taxon>
        <taxon>Glossata</taxon>
        <taxon>Ditrysia</taxon>
        <taxon>Papilionoidea</taxon>
        <taxon>Nymphalidae</taxon>
        <taxon>Nymphalinae</taxon>
        <taxon>Vanessa</taxon>
    </lineage>
</organism>
<dbReference type="CDD" id="cd06583">
    <property type="entry name" value="PGRP"/>
    <property type="match status" value="1"/>
</dbReference>
<evidence type="ECO:0000256" key="2">
    <source>
        <dbReference type="ARBA" id="ARBA00022588"/>
    </source>
</evidence>
<dbReference type="GO" id="GO:0045087">
    <property type="term" value="P:innate immune response"/>
    <property type="evidence" value="ECO:0007669"/>
    <property type="project" value="UniProtKB-KW"/>
</dbReference>
<dbReference type="Pfam" id="PF01510">
    <property type="entry name" value="Amidase_2"/>
    <property type="match status" value="1"/>
</dbReference>
<dbReference type="InterPro" id="IPR015510">
    <property type="entry name" value="PGRP"/>
</dbReference>
<dbReference type="Proteomes" id="UP001652626">
    <property type="component" value="Chromosome 7"/>
</dbReference>
<evidence type="ECO:0000313" key="11">
    <source>
        <dbReference type="RefSeq" id="XP_026484256.2"/>
    </source>
</evidence>
<evidence type="ECO:0000256" key="6">
    <source>
        <dbReference type="PIRNR" id="PIRNR037945"/>
    </source>
</evidence>
<dbReference type="SMART" id="SM00701">
    <property type="entry name" value="PGRP"/>
    <property type="match status" value="1"/>
</dbReference>
<keyword evidence="4 6" id="KW-0391">Immunity</keyword>
<dbReference type="SMART" id="SM00644">
    <property type="entry name" value="Ami_2"/>
    <property type="match status" value="1"/>
</dbReference>
<dbReference type="RefSeq" id="XP_026484256.2">
    <property type="nucleotide sequence ID" value="XM_026628471.2"/>
</dbReference>
<dbReference type="InterPro" id="IPR002502">
    <property type="entry name" value="Amidase_domain"/>
</dbReference>
<feature type="domain" description="N-acetylmuramoyl-L-alanine amidase" evidence="8">
    <location>
        <begin position="34"/>
        <end position="171"/>
    </location>
</feature>
<dbReference type="OMA" id="LASTCER"/>
<gene>
    <name evidence="11" type="primary">LOC113392182</name>
</gene>
<dbReference type="AlphaFoldDB" id="A0A8B8HLC4"/>
<keyword evidence="5" id="KW-1015">Disulfide bond</keyword>
<evidence type="ECO:0000256" key="7">
    <source>
        <dbReference type="SAM" id="SignalP"/>
    </source>
</evidence>
<dbReference type="OrthoDB" id="10001926at2759"/>
<sequence>MIFIFSVFVSILIQLNSVDAACPRVVTKKEWDGLNPLHVQYLPRPVSVVIIQHTVTPTCSTDAACEDIVRNIQTVLMEQNQFWDIGMSFLIGGNGKIYEGTGWLHVGAHTYGYNSKSIGISFIGNYNNDELKPEALEAAKALIKCGVEKGHLTPDYHLVGHKQLIATESPGRKLYREIRTWPHFLDDVSSIKNAQIRNN</sequence>
<dbReference type="Gene3D" id="3.40.80.10">
    <property type="entry name" value="Peptidoglycan recognition protein-like"/>
    <property type="match status" value="1"/>
</dbReference>
<keyword evidence="2 6" id="KW-0399">Innate immunity</keyword>
<evidence type="ECO:0000256" key="5">
    <source>
        <dbReference type="ARBA" id="ARBA00023157"/>
    </source>
</evidence>
<evidence type="ECO:0000313" key="10">
    <source>
        <dbReference type="Proteomes" id="UP001652626"/>
    </source>
</evidence>
<evidence type="ECO:0000259" key="9">
    <source>
        <dbReference type="SMART" id="SM00701"/>
    </source>
</evidence>
<dbReference type="InterPro" id="IPR017331">
    <property type="entry name" value="Peptidoglycan_recognition"/>
</dbReference>
<dbReference type="SUPFAM" id="SSF55846">
    <property type="entry name" value="N-acetylmuramoyl-L-alanine amidase-like"/>
    <property type="match status" value="1"/>
</dbReference>
<accession>A0A8B8HLC4</accession>
<proteinExistence type="inferred from homology"/>
<reference evidence="11" key="1">
    <citation type="submission" date="2025-08" db="UniProtKB">
        <authorList>
            <consortium name="RefSeq"/>
        </authorList>
    </citation>
    <scope>IDENTIFICATION</scope>
    <source>
        <tissue evidence="11">Whole body</tissue>
    </source>
</reference>
<dbReference type="InterPro" id="IPR006619">
    <property type="entry name" value="PGRP_domain_met/bac"/>
</dbReference>
<dbReference type="InterPro" id="IPR036505">
    <property type="entry name" value="Amidase/PGRP_sf"/>
</dbReference>
<dbReference type="GO" id="GO:0008745">
    <property type="term" value="F:N-acetylmuramoyl-L-alanine amidase activity"/>
    <property type="evidence" value="ECO:0007669"/>
    <property type="project" value="InterPro"/>
</dbReference>
<feature type="domain" description="Peptidoglycan recognition protein family" evidence="9">
    <location>
        <begin position="23"/>
        <end position="165"/>
    </location>
</feature>
<dbReference type="GeneID" id="113392182"/>
<feature type="chain" id="PRO_5045193632" description="Peptidoglycan-recognition protein" evidence="7">
    <location>
        <begin position="21"/>
        <end position="199"/>
    </location>
</feature>
<keyword evidence="10" id="KW-1185">Reference proteome</keyword>
<evidence type="ECO:0000256" key="3">
    <source>
        <dbReference type="ARBA" id="ARBA00022729"/>
    </source>
</evidence>
<dbReference type="PANTHER" id="PTHR11022">
    <property type="entry name" value="PEPTIDOGLYCAN RECOGNITION PROTEIN"/>
    <property type="match status" value="1"/>
</dbReference>
<dbReference type="PIRSF" id="PIRSF037945">
    <property type="entry name" value="PGRPs"/>
    <property type="match status" value="1"/>
</dbReference>
<evidence type="ECO:0000259" key="8">
    <source>
        <dbReference type="SMART" id="SM00644"/>
    </source>
</evidence>
<dbReference type="GO" id="GO:0008270">
    <property type="term" value="F:zinc ion binding"/>
    <property type="evidence" value="ECO:0007669"/>
    <property type="project" value="InterPro"/>
</dbReference>
<feature type="signal peptide" evidence="7">
    <location>
        <begin position="1"/>
        <end position="20"/>
    </location>
</feature>